<sequence>MLKHECSTLLAALIWAACLTPSALPALAQEREAPLIIAHRGSPCHFPEETLEGYRRAIEYGVDYIEMDVVSTKDGHLICRHDLTLDDSTDVAEHAEYAERKWTTILPGGREQSGFFACNFTLAEIRGLFAKQAIPFRNQASSHSFRVQTLPEVLQLAMNSTGAGRPVGVYIETKGPAFHSSIGLPLEARLVDALMAAGYGSVAAAPLILQSFEPQSLQNMSRELEARGLPGRANLIWLLDCTADVSDAQLDAFAKYGYGVGPEKSMVARLVPAPECARSEGDACSAVAPEQACTGRLTPAAAAAAAARSWGIVQSELVERAQARGLVVHPYTFRNEGRFMALDFDADPLAELSLFRALGVDGVFVDCPATAAEWLATQHAATPSWIGSVISSPGPRQAAAIASVSVLATLLAITLVWGVVILVRHRRRQRVKYQFFPSMFNTGDLTWYPPDYRRAVVDETGGGSRGEECGEDTPLPTSIMMTAIDSPPRIAEQERRADRANGGGT</sequence>
<evidence type="ECO:0000256" key="1">
    <source>
        <dbReference type="ARBA" id="ARBA00007277"/>
    </source>
</evidence>
<feature type="region of interest" description="Disordered" evidence="7">
    <location>
        <begin position="486"/>
        <end position="505"/>
    </location>
</feature>
<evidence type="ECO:0000259" key="10">
    <source>
        <dbReference type="PROSITE" id="PS51704"/>
    </source>
</evidence>
<dbReference type="PROSITE" id="PS51257">
    <property type="entry name" value="PROKAR_LIPOPROTEIN"/>
    <property type="match status" value="1"/>
</dbReference>
<evidence type="ECO:0000313" key="11">
    <source>
        <dbReference type="EMBL" id="KAK9907788.1"/>
    </source>
</evidence>
<dbReference type="Pfam" id="PF03009">
    <property type="entry name" value="GDPD"/>
    <property type="match status" value="1"/>
</dbReference>
<dbReference type="EMBL" id="JALJOT010000009">
    <property type="protein sequence ID" value="KAK9907788.1"/>
    <property type="molecule type" value="Genomic_DNA"/>
</dbReference>
<keyword evidence="3 9" id="KW-0732">Signal</keyword>
<keyword evidence="8" id="KW-0812">Transmembrane</keyword>
<dbReference type="PROSITE" id="PS50007">
    <property type="entry name" value="PIPLC_X_DOMAIN"/>
    <property type="match status" value="1"/>
</dbReference>
<keyword evidence="8" id="KW-0472">Membrane</keyword>
<keyword evidence="4" id="KW-0319">Glycerol metabolism</keyword>
<keyword evidence="8" id="KW-1133">Transmembrane helix</keyword>
<evidence type="ECO:0000256" key="6">
    <source>
        <dbReference type="ARBA" id="ARBA00047512"/>
    </source>
</evidence>
<name>A0ABR2YM14_9CHLO</name>
<reference evidence="11 12" key="1">
    <citation type="journal article" date="2024" name="Nat. Commun.">
        <title>Phylogenomics reveals the evolutionary origins of lichenization in chlorophyte algae.</title>
        <authorList>
            <person name="Puginier C."/>
            <person name="Libourel C."/>
            <person name="Otte J."/>
            <person name="Skaloud P."/>
            <person name="Haon M."/>
            <person name="Grisel S."/>
            <person name="Petersen M."/>
            <person name="Berrin J.G."/>
            <person name="Delaux P.M."/>
            <person name="Dal Grande F."/>
            <person name="Keller J."/>
        </authorList>
    </citation>
    <scope>NUCLEOTIDE SEQUENCE [LARGE SCALE GENOMIC DNA]</scope>
    <source>
        <strain evidence="11 12">SAG 216-7</strain>
    </source>
</reference>
<dbReference type="Gene3D" id="3.20.20.190">
    <property type="entry name" value="Phosphatidylinositol (PI) phosphodiesterase"/>
    <property type="match status" value="1"/>
</dbReference>
<evidence type="ECO:0000256" key="2">
    <source>
        <dbReference type="ARBA" id="ARBA00012247"/>
    </source>
</evidence>
<feature type="transmembrane region" description="Helical" evidence="8">
    <location>
        <begin position="398"/>
        <end position="423"/>
    </location>
</feature>
<dbReference type="PROSITE" id="PS51704">
    <property type="entry name" value="GP_PDE"/>
    <property type="match status" value="1"/>
</dbReference>
<evidence type="ECO:0000256" key="7">
    <source>
        <dbReference type="SAM" id="MobiDB-lite"/>
    </source>
</evidence>
<dbReference type="PANTHER" id="PTHR43620:SF7">
    <property type="entry name" value="GLYCEROPHOSPHODIESTER PHOSPHODIESTERASE GDPD5-RELATED"/>
    <property type="match status" value="1"/>
</dbReference>
<feature type="domain" description="GP-PDE" evidence="10">
    <location>
        <begin position="34"/>
        <end position="375"/>
    </location>
</feature>
<dbReference type="InterPro" id="IPR030395">
    <property type="entry name" value="GP_PDE_dom"/>
</dbReference>
<evidence type="ECO:0000256" key="9">
    <source>
        <dbReference type="SAM" id="SignalP"/>
    </source>
</evidence>
<keyword evidence="12" id="KW-1185">Reference proteome</keyword>
<organism evidence="11 12">
    <name type="scientific">Coccomyxa subellipsoidea</name>
    <dbReference type="NCBI Taxonomy" id="248742"/>
    <lineage>
        <taxon>Eukaryota</taxon>
        <taxon>Viridiplantae</taxon>
        <taxon>Chlorophyta</taxon>
        <taxon>core chlorophytes</taxon>
        <taxon>Trebouxiophyceae</taxon>
        <taxon>Trebouxiophyceae incertae sedis</taxon>
        <taxon>Coccomyxaceae</taxon>
        <taxon>Coccomyxa</taxon>
    </lineage>
</organism>
<dbReference type="EC" id="3.1.4.46" evidence="2"/>
<comment type="catalytic activity">
    <reaction evidence="6">
        <text>a sn-glycero-3-phosphodiester + H2O = an alcohol + sn-glycerol 3-phosphate + H(+)</text>
        <dbReference type="Rhea" id="RHEA:12969"/>
        <dbReference type="ChEBI" id="CHEBI:15377"/>
        <dbReference type="ChEBI" id="CHEBI:15378"/>
        <dbReference type="ChEBI" id="CHEBI:30879"/>
        <dbReference type="ChEBI" id="CHEBI:57597"/>
        <dbReference type="ChEBI" id="CHEBI:83408"/>
        <dbReference type="EC" id="3.1.4.46"/>
    </reaction>
</comment>
<comment type="similarity">
    <text evidence="1">Belongs to the glycerophosphoryl diester phosphodiesterase family.</text>
</comment>
<dbReference type="Proteomes" id="UP001491310">
    <property type="component" value="Unassembled WGS sequence"/>
</dbReference>
<evidence type="ECO:0000256" key="8">
    <source>
        <dbReference type="SAM" id="Phobius"/>
    </source>
</evidence>
<dbReference type="PANTHER" id="PTHR43620">
    <property type="entry name" value="GLYCEROPHOSPHORYL DIESTER PHOSPHODIESTERASE"/>
    <property type="match status" value="1"/>
</dbReference>
<evidence type="ECO:0000256" key="5">
    <source>
        <dbReference type="ARBA" id="ARBA00022801"/>
    </source>
</evidence>
<dbReference type="InterPro" id="IPR017946">
    <property type="entry name" value="PLC-like_Pdiesterase_TIM-brl"/>
</dbReference>
<keyword evidence="5" id="KW-0378">Hydrolase</keyword>
<comment type="caution">
    <text evidence="11">The sequence shown here is derived from an EMBL/GenBank/DDBJ whole genome shotgun (WGS) entry which is preliminary data.</text>
</comment>
<protein>
    <recommendedName>
        <fullName evidence="2">glycerophosphodiester phosphodiesterase</fullName>
        <ecNumber evidence="2">3.1.4.46</ecNumber>
    </recommendedName>
</protein>
<feature type="signal peptide" evidence="9">
    <location>
        <begin position="1"/>
        <end position="28"/>
    </location>
</feature>
<dbReference type="SUPFAM" id="SSF51695">
    <property type="entry name" value="PLC-like phosphodiesterases"/>
    <property type="match status" value="1"/>
</dbReference>
<evidence type="ECO:0000256" key="3">
    <source>
        <dbReference type="ARBA" id="ARBA00022729"/>
    </source>
</evidence>
<evidence type="ECO:0000256" key="4">
    <source>
        <dbReference type="ARBA" id="ARBA00022798"/>
    </source>
</evidence>
<accession>A0ABR2YM14</accession>
<feature type="chain" id="PRO_5045758526" description="glycerophosphodiester phosphodiesterase" evidence="9">
    <location>
        <begin position="29"/>
        <end position="505"/>
    </location>
</feature>
<proteinExistence type="inferred from homology"/>
<evidence type="ECO:0000313" key="12">
    <source>
        <dbReference type="Proteomes" id="UP001491310"/>
    </source>
</evidence>
<gene>
    <name evidence="11" type="ORF">WJX75_010022</name>
</gene>